<dbReference type="Proteomes" id="UP001386955">
    <property type="component" value="Unassembled WGS sequence"/>
</dbReference>
<proteinExistence type="predicted"/>
<sequence length="108" mass="12407">MIYMATSFLRIFRGGLTILYSHCTGQYVLVAATKIVELQENWTEENNYAYLLARRSKASLVMSRASKEFEVEQVVDALDDLYEKTYEGFWKIAYEAPFLSRLCGLGTV</sequence>
<accession>A0AAN9SW35</accession>
<reference evidence="1 2" key="1">
    <citation type="submission" date="2024-01" db="EMBL/GenBank/DDBJ databases">
        <title>The genomes of 5 underutilized Papilionoideae crops provide insights into root nodulation and disease resistanc.</title>
        <authorList>
            <person name="Jiang F."/>
        </authorList>
    </citation>
    <scope>NUCLEOTIDE SEQUENCE [LARGE SCALE GENOMIC DNA]</scope>
    <source>
        <strain evidence="1">DUOXIRENSHENG_FW03</strain>
        <tissue evidence="1">Leaves</tissue>
    </source>
</reference>
<evidence type="ECO:0000313" key="1">
    <source>
        <dbReference type="EMBL" id="KAK7405770.1"/>
    </source>
</evidence>
<keyword evidence="2" id="KW-1185">Reference proteome</keyword>
<name>A0AAN9SW35_PSOTE</name>
<dbReference type="AlphaFoldDB" id="A0AAN9SW35"/>
<gene>
    <name evidence="1" type="ORF">VNO78_07379</name>
</gene>
<evidence type="ECO:0000313" key="2">
    <source>
        <dbReference type="Proteomes" id="UP001386955"/>
    </source>
</evidence>
<comment type="caution">
    <text evidence="1">The sequence shown here is derived from an EMBL/GenBank/DDBJ whole genome shotgun (WGS) entry which is preliminary data.</text>
</comment>
<dbReference type="EMBL" id="JAYMYS010000002">
    <property type="protein sequence ID" value="KAK7405770.1"/>
    <property type="molecule type" value="Genomic_DNA"/>
</dbReference>
<organism evidence="1 2">
    <name type="scientific">Psophocarpus tetragonolobus</name>
    <name type="common">Winged bean</name>
    <name type="synonym">Dolichos tetragonolobus</name>
    <dbReference type="NCBI Taxonomy" id="3891"/>
    <lineage>
        <taxon>Eukaryota</taxon>
        <taxon>Viridiplantae</taxon>
        <taxon>Streptophyta</taxon>
        <taxon>Embryophyta</taxon>
        <taxon>Tracheophyta</taxon>
        <taxon>Spermatophyta</taxon>
        <taxon>Magnoliopsida</taxon>
        <taxon>eudicotyledons</taxon>
        <taxon>Gunneridae</taxon>
        <taxon>Pentapetalae</taxon>
        <taxon>rosids</taxon>
        <taxon>fabids</taxon>
        <taxon>Fabales</taxon>
        <taxon>Fabaceae</taxon>
        <taxon>Papilionoideae</taxon>
        <taxon>50 kb inversion clade</taxon>
        <taxon>NPAAA clade</taxon>
        <taxon>indigoferoid/millettioid clade</taxon>
        <taxon>Phaseoleae</taxon>
        <taxon>Psophocarpus</taxon>
    </lineage>
</organism>
<protein>
    <submittedName>
        <fullName evidence="1">Uncharacterized protein</fullName>
    </submittedName>
</protein>